<feature type="transmembrane region" description="Helical" evidence="1">
    <location>
        <begin position="38"/>
        <end position="58"/>
    </location>
</feature>
<gene>
    <name evidence="2" type="ordered locus">plu0071</name>
</gene>
<dbReference type="Proteomes" id="UP000002514">
    <property type="component" value="Chromosome"/>
</dbReference>
<feature type="transmembrane region" description="Helical" evidence="1">
    <location>
        <begin position="146"/>
        <end position="164"/>
    </location>
</feature>
<keyword evidence="1" id="KW-0812">Transmembrane</keyword>
<keyword evidence="3" id="KW-1185">Reference proteome</keyword>
<dbReference type="STRING" id="243265.plu0071"/>
<keyword evidence="1" id="KW-1133">Transmembrane helix</keyword>
<dbReference type="EMBL" id="BX571859">
    <property type="protein sequence ID" value="CAE12366.1"/>
    <property type="molecule type" value="Genomic_DNA"/>
</dbReference>
<proteinExistence type="predicted"/>
<name>Q7MBA7_PHOLL</name>
<evidence type="ECO:0000313" key="2">
    <source>
        <dbReference type="EMBL" id="CAE12366.1"/>
    </source>
</evidence>
<sequence length="179" mass="21381">MGILIKLLICMRNKWPIIIFLTLSLLPIIFISDLKGEYKLKIILLSFLLANVNAFFYCYKYLKPLVLLISILWSLNISTSFFFFNEHQINFSSTIANTFINTNSNEAVGMLSYNKYYVFFFIFMLLIYFLSIRWLSNNIDKRLLKFSLWVFIFFCLLGPIDYYISEKNIQMILFYQNTF</sequence>
<dbReference type="HOGENOM" id="CLU_1502129_0_0_6"/>
<protein>
    <submittedName>
        <fullName evidence="2">Photorhabdus luminescens subsp. laumondii TTO1 complete genome segment 1/17</fullName>
    </submittedName>
</protein>
<dbReference type="KEGG" id="plu:plu0071"/>
<evidence type="ECO:0000256" key="1">
    <source>
        <dbReference type="SAM" id="Phobius"/>
    </source>
</evidence>
<accession>Q7MBA7</accession>
<reference evidence="3" key="1">
    <citation type="journal article" date="2003" name="Nat. Biotechnol.">
        <title>The genome sequence of the entomopathogenic bacterium Photorhabdus luminescens.</title>
        <authorList>
            <person name="Duchaud E."/>
            <person name="Rusniok C."/>
            <person name="Frangeul L."/>
            <person name="Buchrieser C."/>
            <person name="Givaudan A."/>
            <person name="Taourit S."/>
            <person name="Bocs S."/>
            <person name="Boursaux-Eude C."/>
            <person name="Chandler M."/>
            <person name="Charles J.-F."/>
            <person name="Dassa E."/>
            <person name="Derose R."/>
            <person name="Derzelle S."/>
            <person name="Freyssinet G."/>
            <person name="Gaudriault S."/>
            <person name="Medigue C."/>
            <person name="Lanois A."/>
            <person name="Powell K."/>
            <person name="Siguier P."/>
            <person name="Vincent R."/>
            <person name="Wingate V."/>
            <person name="Zouine M."/>
            <person name="Glaser P."/>
            <person name="Boemare N."/>
            <person name="Danchin A."/>
            <person name="Kunst F."/>
        </authorList>
    </citation>
    <scope>NUCLEOTIDE SEQUENCE [LARGE SCALE GENOMIC DNA]</scope>
    <source>
        <strain evidence="3">DSM 15139 / CIP 105565 / TT01</strain>
    </source>
</reference>
<feature type="transmembrane region" description="Helical" evidence="1">
    <location>
        <begin position="116"/>
        <end position="134"/>
    </location>
</feature>
<organism evidence="2 3">
    <name type="scientific">Photorhabdus laumondii subsp. laumondii (strain DSM 15139 / CIP 105565 / TT01)</name>
    <name type="common">Photorhabdus luminescens subsp. laumondii</name>
    <dbReference type="NCBI Taxonomy" id="243265"/>
    <lineage>
        <taxon>Bacteria</taxon>
        <taxon>Pseudomonadati</taxon>
        <taxon>Pseudomonadota</taxon>
        <taxon>Gammaproteobacteria</taxon>
        <taxon>Enterobacterales</taxon>
        <taxon>Morganellaceae</taxon>
        <taxon>Photorhabdus</taxon>
    </lineage>
</organism>
<dbReference type="eggNOG" id="COG2194">
    <property type="taxonomic scope" value="Bacteria"/>
</dbReference>
<feature type="transmembrane region" description="Helical" evidence="1">
    <location>
        <begin position="65"/>
        <end position="84"/>
    </location>
</feature>
<feature type="transmembrane region" description="Helical" evidence="1">
    <location>
        <begin position="15"/>
        <end position="32"/>
    </location>
</feature>
<keyword evidence="1" id="KW-0472">Membrane</keyword>
<evidence type="ECO:0000313" key="3">
    <source>
        <dbReference type="Proteomes" id="UP000002514"/>
    </source>
</evidence>
<dbReference type="AlphaFoldDB" id="Q7MBA7"/>